<reference evidence="3 4" key="1">
    <citation type="submission" date="2021-04" db="EMBL/GenBank/DDBJ databases">
        <title>Genomics, taxonomy and metabolism of representatives of sulfur bacteria of the genus Thiothrix: Thiothrix fructosivorans QT, Thiothrix unzii A1T and three new species, Thiothrix subterranea sp. nov., Thiothrix litoralis sp. nov. and 'Candidatus Thiothrix anitrata' sp. nov.</title>
        <authorList>
            <person name="Ravin N.V."/>
            <person name="Smolyakov D."/>
            <person name="Rudenko T.S."/>
            <person name="Mardanov A.V."/>
            <person name="Beletsky A.V."/>
            <person name="Markov N.D."/>
            <person name="Fomenkov A.I."/>
            <person name="Roberts R.J."/>
            <person name="Karnachuk O.V."/>
            <person name="Novikov A."/>
            <person name="Grabovich M.Y."/>
        </authorList>
    </citation>
    <scope>NUCLEOTIDE SEQUENCE [LARGE SCALE GENOMIC DNA]</scope>
    <source>
        <strain evidence="3 4">A52</strain>
    </source>
</reference>
<evidence type="ECO:0000256" key="1">
    <source>
        <dbReference type="SAM" id="Coils"/>
    </source>
</evidence>
<proteinExistence type="predicted"/>
<name>A0ABX7X150_9GAMM</name>
<sequence length="260" mass="28522">MKTNITCRAVIATALLSVTFPAHADWCSGTWVPFVEMKLSDRVNKATDALDSLQKDLQDAATRMKLDVEANRTRLMQKIQLEKQRLYDDTSQLCRNGRDAPYPLQYGAVSLQDVEQFRAQLRLNLGLYQAQHKVEQTLQQRIAEQQALATAMSAKYNELAVLEQQARPLQGMGGTVPEAERFVQTACIAAKAGDELLETAPTETLEELLGEVLLKEQQPGTEADVSNLLADCNSLPAPVTADSPAKPSGWFSRLFSGGGG</sequence>
<feature type="chain" id="PRO_5046484440" evidence="2">
    <location>
        <begin position="25"/>
        <end position="260"/>
    </location>
</feature>
<dbReference type="RefSeq" id="WP_210226454.1">
    <property type="nucleotide sequence ID" value="NZ_CP072800.1"/>
</dbReference>
<evidence type="ECO:0000256" key="2">
    <source>
        <dbReference type="SAM" id="SignalP"/>
    </source>
</evidence>
<feature type="coiled-coil region" evidence="1">
    <location>
        <begin position="36"/>
        <end position="63"/>
    </location>
</feature>
<keyword evidence="1" id="KW-0175">Coiled coil</keyword>
<evidence type="ECO:0000313" key="3">
    <source>
        <dbReference type="EMBL" id="QTR49615.1"/>
    </source>
</evidence>
<protein>
    <submittedName>
        <fullName evidence="3">Uncharacterized protein</fullName>
    </submittedName>
</protein>
<gene>
    <name evidence="3" type="ORF">J8380_15470</name>
</gene>
<dbReference type="Proteomes" id="UP000672027">
    <property type="component" value="Chromosome"/>
</dbReference>
<organism evidence="3 4">
    <name type="scientific">Candidatus Thiothrix anitrata</name>
    <dbReference type="NCBI Taxonomy" id="2823902"/>
    <lineage>
        <taxon>Bacteria</taxon>
        <taxon>Pseudomonadati</taxon>
        <taxon>Pseudomonadota</taxon>
        <taxon>Gammaproteobacteria</taxon>
        <taxon>Thiotrichales</taxon>
        <taxon>Thiotrichaceae</taxon>
        <taxon>Thiothrix</taxon>
    </lineage>
</organism>
<keyword evidence="4" id="KW-1185">Reference proteome</keyword>
<dbReference type="EMBL" id="CP072800">
    <property type="protein sequence ID" value="QTR49615.1"/>
    <property type="molecule type" value="Genomic_DNA"/>
</dbReference>
<feature type="signal peptide" evidence="2">
    <location>
        <begin position="1"/>
        <end position="24"/>
    </location>
</feature>
<keyword evidence="2" id="KW-0732">Signal</keyword>
<accession>A0ABX7X150</accession>
<evidence type="ECO:0000313" key="4">
    <source>
        <dbReference type="Proteomes" id="UP000672027"/>
    </source>
</evidence>